<evidence type="ECO:0000256" key="2">
    <source>
        <dbReference type="ARBA" id="ARBA00004496"/>
    </source>
</evidence>
<organism evidence="13 14">
    <name type="scientific">Geobacter argillaceus</name>
    <dbReference type="NCBI Taxonomy" id="345631"/>
    <lineage>
        <taxon>Bacteria</taxon>
        <taxon>Pseudomonadati</taxon>
        <taxon>Thermodesulfobacteriota</taxon>
        <taxon>Desulfuromonadia</taxon>
        <taxon>Geobacterales</taxon>
        <taxon>Geobacteraceae</taxon>
        <taxon>Geobacter</taxon>
    </lineage>
</organism>
<comment type="caution">
    <text evidence="13">The sequence shown here is derived from an EMBL/GenBank/DDBJ whole genome shotgun (WGS) entry which is preliminary data.</text>
</comment>
<keyword evidence="14" id="KW-1185">Reference proteome</keyword>
<evidence type="ECO:0000256" key="7">
    <source>
        <dbReference type="ARBA" id="ARBA00022679"/>
    </source>
</evidence>
<dbReference type="PROSITE" id="PS51464">
    <property type="entry name" value="SIS"/>
    <property type="match status" value="2"/>
</dbReference>
<reference evidence="13 14" key="1">
    <citation type="submission" date="2019-07" db="EMBL/GenBank/DDBJ databases">
        <title>Genomic Encyclopedia of Archaeal and Bacterial Type Strains, Phase II (KMG-II): from individual species to whole genera.</title>
        <authorList>
            <person name="Goeker M."/>
        </authorList>
    </citation>
    <scope>NUCLEOTIDE SEQUENCE [LARGE SCALE GENOMIC DNA]</scope>
    <source>
        <strain evidence="13 14">ATCC BAA-1139</strain>
    </source>
</reference>
<evidence type="ECO:0000256" key="9">
    <source>
        <dbReference type="ARBA" id="ARBA00022962"/>
    </source>
</evidence>
<dbReference type="SUPFAM" id="SSF53697">
    <property type="entry name" value="SIS domain"/>
    <property type="match status" value="1"/>
</dbReference>
<comment type="subunit">
    <text evidence="10">Homodimer.</text>
</comment>
<comment type="subcellular location">
    <subcellularLocation>
        <location evidence="2 10">Cytoplasm</location>
    </subcellularLocation>
</comment>
<dbReference type="FunFam" id="3.60.20.10:FF:000006">
    <property type="entry name" value="Glutamine--fructose-6-phosphate aminotransferase [isomerizing]"/>
    <property type="match status" value="1"/>
</dbReference>
<keyword evidence="5 10" id="KW-0963">Cytoplasm</keyword>
<protein>
    <recommendedName>
        <fullName evidence="4 10">Glutamine--fructose-6-phosphate aminotransferase [isomerizing]</fullName>
        <ecNumber evidence="3 10">2.6.1.16</ecNumber>
    </recommendedName>
    <alternativeName>
        <fullName evidence="10">D-fructose-6-phosphate amidotransferase</fullName>
    </alternativeName>
    <alternativeName>
        <fullName evidence="10">GFAT</fullName>
    </alternativeName>
    <alternativeName>
        <fullName evidence="10">Glucosamine-6-phosphate synthase</fullName>
    </alternativeName>
    <alternativeName>
        <fullName evidence="10">Hexosephosphate aminotransferase</fullName>
    </alternativeName>
    <alternativeName>
        <fullName evidence="10">L-glutamine--D-fructose-6-phosphate amidotransferase</fullName>
    </alternativeName>
</protein>
<dbReference type="EMBL" id="VLLN01000001">
    <property type="protein sequence ID" value="TWJ33422.1"/>
    <property type="molecule type" value="Genomic_DNA"/>
</dbReference>
<feature type="active site" description="For Fru-6P isomerization activity" evidence="10">
    <location>
        <position position="604"/>
    </location>
</feature>
<dbReference type="GO" id="GO:0006047">
    <property type="term" value="P:UDP-N-acetylglucosamine metabolic process"/>
    <property type="evidence" value="ECO:0007669"/>
    <property type="project" value="TreeGrafter"/>
</dbReference>
<dbReference type="PANTHER" id="PTHR10937">
    <property type="entry name" value="GLUCOSAMINE--FRUCTOSE-6-PHOSPHATE AMINOTRANSFERASE, ISOMERIZING"/>
    <property type="match status" value="1"/>
</dbReference>
<dbReference type="CDD" id="cd00714">
    <property type="entry name" value="GFAT"/>
    <property type="match status" value="1"/>
</dbReference>
<evidence type="ECO:0000313" key="13">
    <source>
        <dbReference type="EMBL" id="TWJ33422.1"/>
    </source>
</evidence>
<dbReference type="GO" id="GO:0005829">
    <property type="term" value="C:cytosol"/>
    <property type="evidence" value="ECO:0007669"/>
    <property type="project" value="TreeGrafter"/>
</dbReference>
<dbReference type="GO" id="GO:0004360">
    <property type="term" value="F:glutamine-fructose-6-phosphate transaminase (isomerizing) activity"/>
    <property type="evidence" value="ECO:0007669"/>
    <property type="project" value="UniProtKB-UniRule"/>
</dbReference>
<dbReference type="SUPFAM" id="SSF56235">
    <property type="entry name" value="N-terminal nucleophile aminohydrolases (Ntn hydrolases)"/>
    <property type="match status" value="1"/>
</dbReference>
<dbReference type="GO" id="GO:0097367">
    <property type="term" value="F:carbohydrate derivative binding"/>
    <property type="evidence" value="ECO:0007669"/>
    <property type="project" value="InterPro"/>
</dbReference>
<dbReference type="InterPro" id="IPR035466">
    <property type="entry name" value="GlmS/AgaS_SIS"/>
</dbReference>
<dbReference type="FunFam" id="3.40.50.10490:FF:000001">
    <property type="entry name" value="Glutamine--fructose-6-phosphate aminotransferase [isomerizing]"/>
    <property type="match status" value="1"/>
</dbReference>
<evidence type="ECO:0000259" key="12">
    <source>
        <dbReference type="PROSITE" id="PS51464"/>
    </source>
</evidence>
<sequence length="609" mass="66910">MCGIVGYVGGQQATPIILEGLQKLEYRGYDSAGICTIQDGCAEIVRSEGKLVNLQRLLTQKPLSGTIGIGHTRWATHGRPSERNAHPHEAGDIIVVHNGIIENYLEMKERLKGLGRIFKSETDTEVISHLVDERLKETGDFERAVRQALQELRGAFAVCILCKLEPETLIAAKQGSPMVVGLAEGEYFVASDIPAILSHTRQMVFMEDGELVLFRNGVPAFSTIAGAPLEKKPRHIDWSPLMAEKGGYKHFMLKEIYEQPRAIRDTITGRLREEDGDVFLEDLRLSAEALKGMERICIIACGTSWHAGLVGKFLIEEHGRVPVEVDIASEFRYRNPVVNEKTLVILISQSGETADTLAALREAHGRGAKAIAICNVVDSSIAREADGVIYTHAGPEIGVASTKAFVTQLVALYLFTVRLGRARGTIDQARGQQMLADLLHVSTLLEETLTLDAEVEKVARRYMNARDFLYLGRGMNYPIALEGALKLKEISYIHAEGYPAGEMKHGPIALIDENMPVVVLVPKNATYEKVASNMEEVIARGGRVIAICTRGDEEIRKKAEVVLEVPDASEAVMPILLSVPLQLLSYHVAVLKGTDVDQPRNLAKSVTVE</sequence>
<dbReference type="GO" id="GO:0005975">
    <property type="term" value="P:carbohydrate metabolic process"/>
    <property type="evidence" value="ECO:0007669"/>
    <property type="project" value="UniProtKB-UniRule"/>
</dbReference>
<evidence type="ECO:0000256" key="6">
    <source>
        <dbReference type="ARBA" id="ARBA00022576"/>
    </source>
</evidence>
<evidence type="ECO:0000256" key="8">
    <source>
        <dbReference type="ARBA" id="ARBA00022737"/>
    </source>
</evidence>
<dbReference type="Proteomes" id="UP000319449">
    <property type="component" value="Unassembled WGS sequence"/>
</dbReference>
<dbReference type="Gene3D" id="3.60.20.10">
    <property type="entry name" value="Glutamine Phosphoribosylpyrophosphate, subunit 1, domain 1"/>
    <property type="match status" value="1"/>
</dbReference>
<proteinExistence type="inferred from homology"/>
<dbReference type="PANTHER" id="PTHR10937:SF0">
    <property type="entry name" value="GLUTAMINE--FRUCTOSE-6-PHOSPHATE TRANSAMINASE (ISOMERIZING)"/>
    <property type="match status" value="1"/>
</dbReference>
<feature type="active site" description="Nucleophile; for GATase activity" evidence="10">
    <location>
        <position position="2"/>
    </location>
</feature>
<dbReference type="RefSeq" id="WP_145016989.1">
    <property type="nucleotide sequence ID" value="NZ_VLLN01000001.1"/>
</dbReference>
<dbReference type="CDD" id="cd05008">
    <property type="entry name" value="SIS_GlmS_GlmD_1"/>
    <property type="match status" value="1"/>
</dbReference>
<keyword evidence="7 10" id="KW-0808">Transferase</keyword>
<dbReference type="HAMAP" id="MF_00164">
    <property type="entry name" value="GlmS"/>
    <property type="match status" value="1"/>
</dbReference>
<comment type="catalytic activity">
    <reaction evidence="1 10">
        <text>D-fructose 6-phosphate + L-glutamine = D-glucosamine 6-phosphate + L-glutamate</text>
        <dbReference type="Rhea" id="RHEA:13237"/>
        <dbReference type="ChEBI" id="CHEBI:29985"/>
        <dbReference type="ChEBI" id="CHEBI:58359"/>
        <dbReference type="ChEBI" id="CHEBI:58725"/>
        <dbReference type="ChEBI" id="CHEBI:61527"/>
        <dbReference type="EC" id="2.6.1.16"/>
    </reaction>
</comment>
<keyword evidence="9" id="KW-0315">Glutamine amidotransferase</keyword>
<keyword evidence="6 10" id="KW-0032">Aminotransferase</keyword>
<dbReference type="Pfam" id="PF01380">
    <property type="entry name" value="SIS"/>
    <property type="match status" value="2"/>
</dbReference>
<dbReference type="OrthoDB" id="9761808at2"/>
<evidence type="ECO:0000259" key="11">
    <source>
        <dbReference type="PROSITE" id="PS51278"/>
    </source>
</evidence>
<accession>A0A562WTU2</accession>
<dbReference type="Pfam" id="PF13522">
    <property type="entry name" value="GATase_6"/>
    <property type="match status" value="1"/>
</dbReference>
<dbReference type="GO" id="GO:0006487">
    <property type="term" value="P:protein N-linked glycosylation"/>
    <property type="evidence" value="ECO:0007669"/>
    <property type="project" value="TreeGrafter"/>
</dbReference>
<dbReference type="GO" id="GO:0006002">
    <property type="term" value="P:fructose 6-phosphate metabolic process"/>
    <property type="evidence" value="ECO:0007669"/>
    <property type="project" value="TreeGrafter"/>
</dbReference>
<comment type="function">
    <text evidence="10">Catalyzes the first step in hexosamine metabolism, converting fructose-6P into glucosamine-6P using glutamine as a nitrogen source.</text>
</comment>
<feature type="domain" description="SIS" evidence="12">
    <location>
        <begin position="286"/>
        <end position="425"/>
    </location>
</feature>
<feature type="domain" description="SIS" evidence="12">
    <location>
        <begin position="458"/>
        <end position="599"/>
    </location>
</feature>
<feature type="initiator methionine" description="Removed" evidence="10">
    <location>
        <position position="1"/>
    </location>
</feature>
<dbReference type="InterPro" id="IPR035490">
    <property type="entry name" value="GlmS/FrlB_SIS"/>
</dbReference>
<dbReference type="InterPro" id="IPR001347">
    <property type="entry name" value="SIS_dom"/>
</dbReference>
<evidence type="ECO:0000313" key="14">
    <source>
        <dbReference type="Proteomes" id="UP000319449"/>
    </source>
</evidence>
<evidence type="ECO:0000256" key="1">
    <source>
        <dbReference type="ARBA" id="ARBA00001031"/>
    </source>
</evidence>
<dbReference type="Gene3D" id="3.40.50.10490">
    <property type="entry name" value="Glucose-6-phosphate isomerase like protein, domain 1"/>
    <property type="match status" value="2"/>
</dbReference>
<dbReference type="NCBIfam" id="TIGR01135">
    <property type="entry name" value="glmS"/>
    <property type="match status" value="1"/>
</dbReference>
<dbReference type="AlphaFoldDB" id="A0A562WTU2"/>
<dbReference type="InterPro" id="IPR047084">
    <property type="entry name" value="GFAT_N"/>
</dbReference>
<dbReference type="EC" id="2.6.1.16" evidence="3 10"/>
<dbReference type="InterPro" id="IPR046348">
    <property type="entry name" value="SIS_dom_sf"/>
</dbReference>
<dbReference type="InterPro" id="IPR017932">
    <property type="entry name" value="GATase_2_dom"/>
</dbReference>
<evidence type="ECO:0000256" key="4">
    <source>
        <dbReference type="ARBA" id="ARBA00016090"/>
    </source>
</evidence>
<dbReference type="NCBIfam" id="NF001484">
    <property type="entry name" value="PRK00331.1"/>
    <property type="match status" value="1"/>
</dbReference>
<evidence type="ECO:0000256" key="5">
    <source>
        <dbReference type="ARBA" id="ARBA00022490"/>
    </source>
</evidence>
<keyword evidence="8" id="KW-0677">Repeat</keyword>
<dbReference type="InterPro" id="IPR029055">
    <property type="entry name" value="Ntn_hydrolases_N"/>
</dbReference>
<dbReference type="InterPro" id="IPR005855">
    <property type="entry name" value="GFAT"/>
</dbReference>
<dbReference type="CDD" id="cd05009">
    <property type="entry name" value="SIS_GlmS_GlmD_2"/>
    <property type="match status" value="1"/>
</dbReference>
<dbReference type="PROSITE" id="PS51278">
    <property type="entry name" value="GATASE_TYPE_2"/>
    <property type="match status" value="1"/>
</dbReference>
<gene>
    <name evidence="10" type="primary">glmS</name>
    <name evidence="13" type="ORF">JN12_00096</name>
</gene>
<evidence type="ECO:0000256" key="10">
    <source>
        <dbReference type="HAMAP-Rule" id="MF_00164"/>
    </source>
</evidence>
<feature type="domain" description="Glutamine amidotransferase type-2" evidence="11">
    <location>
        <begin position="2"/>
        <end position="217"/>
    </location>
</feature>
<name>A0A562WTU2_9BACT</name>
<evidence type="ECO:0000256" key="3">
    <source>
        <dbReference type="ARBA" id="ARBA00012916"/>
    </source>
</evidence>